<dbReference type="Proteomes" id="UP001295684">
    <property type="component" value="Unassembled WGS sequence"/>
</dbReference>
<dbReference type="EMBL" id="CAMPGE010019023">
    <property type="protein sequence ID" value="CAI2377384.1"/>
    <property type="molecule type" value="Genomic_DNA"/>
</dbReference>
<dbReference type="AlphaFoldDB" id="A0AAD1XRB9"/>
<proteinExistence type="predicted"/>
<organism evidence="1 2">
    <name type="scientific">Euplotes crassus</name>
    <dbReference type="NCBI Taxonomy" id="5936"/>
    <lineage>
        <taxon>Eukaryota</taxon>
        <taxon>Sar</taxon>
        <taxon>Alveolata</taxon>
        <taxon>Ciliophora</taxon>
        <taxon>Intramacronucleata</taxon>
        <taxon>Spirotrichea</taxon>
        <taxon>Hypotrichia</taxon>
        <taxon>Euplotida</taxon>
        <taxon>Euplotidae</taxon>
        <taxon>Moneuplotes</taxon>
    </lineage>
</organism>
<protein>
    <recommendedName>
        <fullName evidence="3">AP2/ERF domain-containing protein</fullName>
    </recommendedName>
</protein>
<comment type="caution">
    <text evidence="1">The sequence shown here is derived from an EMBL/GenBank/DDBJ whole genome shotgun (WGS) entry which is preliminary data.</text>
</comment>
<name>A0AAD1XRB9_EUPCR</name>
<dbReference type="InterPro" id="IPR016177">
    <property type="entry name" value="DNA-bd_dom_sf"/>
</dbReference>
<dbReference type="Gene3D" id="3.30.730.10">
    <property type="entry name" value="AP2/ERF domain"/>
    <property type="match status" value="1"/>
</dbReference>
<reference evidence="1" key="1">
    <citation type="submission" date="2023-07" db="EMBL/GenBank/DDBJ databases">
        <authorList>
            <consortium name="AG Swart"/>
            <person name="Singh M."/>
            <person name="Singh A."/>
            <person name="Seah K."/>
            <person name="Emmerich C."/>
        </authorList>
    </citation>
    <scope>NUCLEOTIDE SEQUENCE</scope>
    <source>
        <strain evidence="1">DP1</strain>
    </source>
</reference>
<dbReference type="SUPFAM" id="SSF54171">
    <property type="entry name" value="DNA-binding domain"/>
    <property type="match status" value="1"/>
</dbReference>
<evidence type="ECO:0000313" key="2">
    <source>
        <dbReference type="Proteomes" id="UP001295684"/>
    </source>
</evidence>
<gene>
    <name evidence="1" type="ORF">ECRASSUSDP1_LOCUS18768</name>
</gene>
<dbReference type="GO" id="GO:0003700">
    <property type="term" value="F:DNA-binding transcription factor activity"/>
    <property type="evidence" value="ECO:0007669"/>
    <property type="project" value="InterPro"/>
</dbReference>
<evidence type="ECO:0008006" key="3">
    <source>
        <dbReference type="Google" id="ProtNLM"/>
    </source>
</evidence>
<accession>A0AAD1XRB9</accession>
<dbReference type="InterPro" id="IPR036955">
    <property type="entry name" value="AP2/ERF_dom_sf"/>
</dbReference>
<dbReference type="GO" id="GO:0003677">
    <property type="term" value="F:DNA binding"/>
    <property type="evidence" value="ECO:0007669"/>
    <property type="project" value="InterPro"/>
</dbReference>
<sequence>MEPTYTHDVKGNTGELKDYRHIQGQPLFTSNSIQLDAANLLEMYCFCDYSLSVHCHCKSSCSFGDESIDFNAPGWNNNEDQLVLSNRAQTNNSRRPLSDGNRRVYLRTKLEYLHHFLQTVEDSSKILVYGKPKVNCKLPRISSRRSHYTGVFKNNLRWQAFINIRNKKTYIKTCSTQEEASRAFDCMSLLLNSKKAVTNYNYSRSDIYSLFDDHADIVNKFCS</sequence>
<keyword evidence="2" id="KW-1185">Reference proteome</keyword>
<evidence type="ECO:0000313" key="1">
    <source>
        <dbReference type="EMBL" id="CAI2377384.1"/>
    </source>
</evidence>